<name>A0A815TKG5_ADIRI</name>
<accession>A0A815TKG5</accession>
<sequence>MANNSFALNDSLVITLRHDENGNLMEIPTHNDESEPLSNEFQTDEARIYFLPESSHIGTRHVIKQHLISKFEGEIPSYLTIIDAFFEKLIANQRLTPMDFSHMAVLQQMVVLIHRTIVVSYEKSIWLAYLGCGLGTLRSDTTGNCPKYWPKMFQTSIESINGLHPSRTISCHEIRLNLVLTYLEELDSRNRQYLENILEISKCIPDYDQTIETSIRTFIQQQLHSLRIETENKITSIRHEYEYHRLQSVLIEEKLGSDQIRQIIRLCDYKYKFEETKKELMFLTCYMSRRKQLMTRTSILDTMLLSIHIKSLHKKSVRQQFFKQTTKMLSQCQNRMNKLALRLLKADMAKTHKLFNATVANLRQSQHGLPSCRQFNDTVINTIELLFANVTDRVECVYQRKIRQLCAASRRNQLK</sequence>
<gene>
    <name evidence="1" type="ORF">EDS130_LOCUS42981</name>
</gene>
<comment type="caution">
    <text evidence="1">The sequence shown here is derived from an EMBL/GenBank/DDBJ whole genome shotgun (WGS) entry which is preliminary data.</text>
</comment>
<protein>
    <submittedName>
        <fullName evidence="1">Uncharacterized protein</fullName>
    </submittedName>
</protein>
<organism evidence="1 2">
    <name type="scientific">Adineta ricciae</name>
    <name type="common">Rotifer</name>
    <dbReference type="NCBI Taxonomy" id="249248"/>
    <lineage>
        <taxon>Eukaryota</taxon>
        <taxon>Metazoa</taxon>
        <taxon>Spiralia</taxon>
        <taxon>Gnathifera</taxon>
        <taxon>Rotifera</taxon>
        <taxon>Eurotatoria</taxon>
        <taxon>Bdelloidea</taxon>
        <taxon>Adinetida</taxon>
        <taxon>Adinetidae</taxon>
        <taxon>Adineta</taxon>
    </lineage>
</organism>
<dbReference type="AlphaFoldDB" id="A0A815TKG5"/>
<reference evidence="1" key="1">
    <citation type="submission" date="2021-02" db="EMBL/GenBank/DDBJ databases">
        <authorList>
            <person name="Nowell W R."/>
        </authorList>
    </citation>
    <scope>NUCLEOTIDE SEQUENCE</scope>
</reference>
<evidence type="ECO:0000313" key="1">
    <source>
        <dbReference type="EMBL" id="CAF1506751.1"/>
    </source>
</evidence>
<proteinExistence type="predicted"/>
<dbReference type="Proteomes" id="UP000663852">
    <property type="component" value="Unassembled WGS sequence"/>
</dbReference>
<evidence type="ECO:0000313" key="2">
    <source>
        <dbReference type="Proteomes" id="UP000663852"/>
    </source>
</evidence>
<dbReference type="EMBL" id="CAJNOJ010000667">
    <property type="protein sequence ID" value="CAF1506751.1"/>
    <property type="molecule type" value="Genomic_DNA"/>
</dbReference>